<sequence length="247" mass="27071">MKTTAFETLVAPMSDHVGLIVKVADQTIFAHRARQLFPAASIIKLAILATLMDQEEDMAKPIRLASQGVVGGAGVLQELGSGTYSLRDVAALMISVSDNTAANLLIDYLGMATINDWLGRNGYHETGLNRRLMDVGALKQGRENTVSAAESERLLVHLLTRYPVVRSWFFNQQFRYKLPGVFDELDTAVKVANKTGEGPNIDHDVAWFETDSQVVTVAVLTAGIPGRQQALAFIQSIGQLIWQEMTQ</sequence>
<dbReference type="GO" id="GO:0030655">
    <property type="term" value="P:beta-lactam antibiotic catabolic process"/>
    <property type="evidence" value="ECO:0007669"/>
    <property type="project" value="InterPro"/>
</dbReference>
<dbReference type="Pfam" id="PF13354">
    <property type="entry name" value="Beta-lactamase2"/>
    <property type="match status" value="1"/>
</dbReference>
<dbReference type="InterPro" id="IPR012338">
    <property type="entry name" value="Beta-lactam/transpept-like"/>
</dbReference>
<name>A0A0R1HSW0_9LACO</name>
<dbReference type="Proteomes" id="UP000050911">
    <property type="component" value="Unassembled WGS sequence"/>
</dbReference>
<accession>A0A0R1HSW0</accession>
<dbReference type="PANTHER" id="PTHR35333">
    <property type="entry name" value="BETA-LACTAMASE"/>
    <property type="match status" value="1"/>
</dbReference>
<dbReference type="InterPro" id="IPR045155">
    <property type="entry name" value="Beta-lactam_cat"/>
</dbReference>
<dbReference type="Gene3D" id="3.40.710.10">
    <property type="entry name" value="DD-peptidase/beta-lactamase superfamily"/>
    <property type="match status" value="1"/>
</dbReference>
<organism evidence="2 3">
    <name type="scientific">Secundilactobacillus kimchicus JCM 15530</name>
    <dbReference type="NCBI Taxonomy" id="1302272"/>
    <lineage>
        <taxon>Bacteria</taxon>
        <taxon>Bacillati</taxon>
        <taxon>Bacillota</taxon>
        <taxon>Bacilli</taxon>
        <taxon>Lactobacillales</taxon>
        <taxon>Lactobacillaceae</taxon>
        <taxon>Secundilactobacillus</taxon>
    </lineage>
</organism>
<proteinExistence type="predicted"/>
<dbReference type="EMBL" id="AZCX01000001">
    <property type="protein sequence ID" value="KRK49516.1"/>
    <property type="molecule type" value="Genomic_DNA"/>
</dbReference>
<dbReference type="STRING" id="1302272.FC96_GL000448"/>
<comment type="caution">
    <text evidence="2">The sequence shown here is derived from an EMBL/GenBank/DDBJ whole genome shotgun (WGS) entry which is preliminary data.</text>
</comment>
<dbReference type="GO" id="GO:0008800">
    <property type="term" value="F:beta-lactamase activity"/>
    <property type="evidence" value="ECO:0007669"/>
    <property type="project" value="InterPro"/>
</dbReference>
<protein>
    <submittedName>
        <fullName evidence="2">Class A beta-lactamase</fullName>
    </submittedName>
</protein>
<evidence type="ECO:0000313" key="3">
    <source>
        <dbReference type="Proteomes" id="UP000050911"/>
    </source>
</evidence>
<dbReference type="InterPro" id="IPR000871">
    <property type="entry name" value="Beta-lactam_class-A"/>
</dbReference>
<dbReference type="PANTHER" id="PTHR35333:SF3">
    <property type="entry name" value="BETA-LACTAMASE-TYPE TRANSPEPTIDASE FOLD CONTAINING PROTEIN"/>
    <property type="match status" value="1"/>
</dbReference>
<dbReference type="PATRIC" id="fig|1302272.5.peg.446"/>
<reference evidence="2 3" key="1">
    <citation type="journal article" date="2015" name="Genome Announc.">
        <title>Expanding the biotechnology potential of lactobacilli through comparative genomics of 213 strains and associated genera.</title>
        <authorList>
            <person name="Sun Z."/>
            <person name="Harris H.M."/>
            <person name="McCann A."/>
            <person name="Guo C."/>
            <person name="Argimon S."/>
            <person name="Zhang W."/>
            <person name="Yang X."/>
            <person name="Jeffery I.B."/>
            <person name="Cooney J.C."/>
            <person name="Kagawa T.F."/>
            <person name="Liu W."/>
            <person name="Song Y."/>
            <person name="Salvetti E."/>
            <person name="Wrobel A."/>
            <person name="Rasinkangas P."/>
            <person name="Parkhill J."/>
            <person name="Rea M.C."/>
            <person name="O'Sullivan O."/>
            <person name="Ritari J."/>
            <person name="Douillard F.P."/>
            <person name="Paul Ross R."/>
            <person name="Yang R."/>
            <person name="Briner A.E."/>
            <person name="Felis G.E."/>
            <person name="de Vos W.M."/>
            <person name="Barrangou R."/>
            <person name="Klaenhammer T.R."/>
            <person name="Caufield P.W."/>
            <person name="Cui Y."/>
            <person name="Zhang H."/>
            <person name="O'Toole P.W."/>
        </authorList>
    </citation>
    <scope>NUCLEOTIDE SEQUENCE [LARGE SCALE GENOMIC DNA]</scope>
    <source>
        <strain evidence="2 3">JCM 15530</strain>
    </source>
</reference>
<dbReference type="GO" id="GO:0046677">
    <property type="term" value="P:response to antibiotic"/>
    <property type="evidence" value="ECO:0007669"/>
    <property type="project" value="InterPro"/>
</dbReference>
<evidence type="ECO:0000313" key="2">
    <source>
        <dbReference type="EMBL" id="KRK49516.1"/>
    </source>
</evidence>
<evidence type="ECO:0000259" key="1">
    <source>
        <dbReference type="Pfam" id="PF13354"/>
    </source>
</evidence>
<dbReference type="RefSeq" id="WP_054659698.1">
    <property type="nucleotide sequence ID" value="NZ_AZCX01000001.1"/>
</dbReference>
<dbReference type="AlphaFoldDB" id="A0A0R1HSW0"/>
<keyword evidence="3" id="KW-1185">Reference proteome</keyword>
<dbReference type="SUPFAM" id="SSF56601">
    <property type="entry name" value="beta-lactamase/transpeptidase-like"/>
    <property type="match status" value="1"/>
</dbReference>
<feature type="domain" description="Beta-lactamase class A catalytic" evidence="1">
    <location>
        <begin position="23"/>
        <end position="221"/>
    </location>
</feature>
<gene>
    <name evidence="2" type="ORF">FC96_GL000448</name>
</gene>
<dbReference type="OrthoDB" id="9775096at2"/>